<dbReference type="Pfam" id="PF02721">
    <property type="entry name" value="DUF223"/>
    <property type="match status" value="1"/>
</dbReference>
<dbReference type="AlphaFoldDB" id="A0A444YA86"/>
<protein>
    <recommendedName>
        <fullName evidence="1">Replication protein A 70 kDa DNA-binding subunit B/D first OB fold domain-containing protein</fullName>
    </recommendedName>
</protein>
<dbReference type="SUPFAM" id="SSF50249">
    <property type="entry name" value="Nucleic acid-binding proteins"/>
    <property type="match status" value="1"/>
</dbReference>
<dbReference type="EMBL" id="SDMP01000017">
    <property type="protein sequence ID" value="RYQ98747.1"/>
    <property type="molecule type" value="Genomic_DNA"/>
</dbReference>
<organism evidence="2 3">
    <name type="scientific">Arachis hypogaea</name>
    <name type="common">Peanut</name>
    <dbReference type="NCBI Taxonomy" id="3818"/>
    <lineage>
        <taxon>Eukaryota</taxon>
        <taxon>Viridiplantae</taxon>
        <taxon>Streptophyta</taxon>
        <taxon>Embryophyta</taxon>
        <taxon>Tracheophyta</taxon>
        <taxon>Spermatophyta</taxon>
        <taxon>Magnoliopsida</taxon>
        <taxon>eudicotyledons</taxon>
        <taxon>Gunneridae</taxon>
        <taxon>Pentapetalae</taxon>
        <taxon>rosids</taxon>
        <taxon>fabids</taxon>
        <taxon>Fabales</taxon>
        <taxon>Fabaceae</taxon>
        <taxon>Papilionoideae</taxon>
        <taxon>50 kb inversion clade</taxon>
        <taxon>dalbergioids sensu lato</taxon>
        <taxon>Dalbergieae</taxon>
        <taxon>Pterocarpus clade</taxon>
        <taxon>Arachis</taxon>
    </lineage>
</organism>
<accession>A0A444YA86</accession>
<evidence type="ECO:0000313" key="3">
    <source>
        <dbReference type="Proteomes" id="UP000289738"/>
    </source>
</evidence>
<evidence type="ECO:0000313" key="2">
    <source>
        <dbReference type="EMBL" id="RYQ98747.1"/>
    </source>
</evidence>
<name>A0A444YA86_ARAHY</name>
<dbReference type="InterPro" id="IPR012340">
    <property type="entry name" value="NA-bd_OB-fold"/>
</dbReference>
<reference evidence="2 3" key="1">
    <citation type="submission" date="2019-01" db="EMBL/GenBank/DDBJ databases">
        <title>Sequencing of cultivated peanut Arachis hypogaea provides insights into genome evolution and oil improvement.</title>
        <authorList>
            <person name="Chen X."/>
        </authorList>
    </citation>
    <scope>NUCLEOTIDE SEQUENCE [LARGE SCALE GENOMIC DNA]</scope>
    <source>
        <strain evidence="3">cv. Fuhuasheng</strain>
        <tissue evidence="2">Leaves</tissue>
    </source>
</reference>
<dbReference type="Gene3D" id="2.40.50.140">
    <property type="entry name" value="Nucleic acid-binding proteins"/>
    <property type="match status" value="1"/>
</dbReference>
<feature type="domain" description="Replication protein A 70 kDa DNA-binding subunit B/D first OB fold" evidence="1">
    <location>
        <begin position="70"/>
        <end position="162"/>
    </location>
</feature>
<sequence>MLTVPAQRFSIVVIGDPPTGTALCHGDIGQGLKWIALFVRGCFVILRNGQGPEVVFVIDGCLCFQMSPSFDAISNIVPPREAWRLKVRIVPSFENSDSPNSTELILVDENLNKIQATIRKQLINRFKDNIIEGNCYKMCYFFVVPNHCSYRATKHEFKLTFLF</sequence>
<dbReference type="CDD" id="cd04480">
    <property type="entry name" value="RPA1_DBD_A_like"/>
    <property type="match status" value="1"/>
</dbReference>
<evidence type="ECO:0000259" key="1">
    <source>
        <dbReference type="Pfam" id="PF02721"/>
    </source>
</evidence>
<dbReference type="Proteomes" id="UP000289738">
    <property type="component" value="Chromosome B07"/>
</dbReference>
<dbReference type="InterPro" id="IPR003871">
    <property type="entry name" value="RFA1B/D_OB_1st"/>
</dbReference>
<comment type="caution">
    <text evidence="2">The sequence shown here is derived from an EMBL/GenBank/DDBJ whole genome shotgun (WGS) entry which is preliminary data.</text>
</comment>
<keyword evidence="3" id="KW-1185">Reference proteome</keyword>
<proteinExistence type="predicted"/>
<gene>
    <name evidence="2" type="ORF">Ahy_B07g086522</name>
</gene>